<dbReference type="RefSeq" id="WP_188608710.1">
    <property type="nucleotide sequence ID" value="NZ_BMGG01000003.1"/>
</dbReference>
<comment type="caution">
    <text evidence="1">The sequence shown here is derived from an EMBL/GenBank/DDBJ whole genome shotgun (WGS) entry which is preliminary data.</text>
</comment>
<organism evidence="1 2">
    <name type="scientific">Chelatococcus reniformis</name>
    <dbReference type="NCBI Taxonomy" id="1494448"/>
    <lineage>
        <taxon>Bacteria</taxon>
        <taxon>Pseudomonadati</taxon>
        <taxon>Pseudomonadota</taxon>
        <taxon>Alphaproteobacteria</taxon>
        <taxon>Hyphomicrobiales</taxon>
        <taxon>Chelatococcaceae</taxon>
        <taxon>Chelatococcus</taxon>
    </lineage>
</organism>
<protein>
    <submittedName>
        <fullName evidence="1">Uncharacterized protein</fullName>
    </submittedName>
</protein>
<sequence length="70" mass="7608">MTMHSSSPGPKTHIVLVLRKPPGFGYEIRLYRRALPVQTSGTFATEIEARAAGDAALSALQRELAMPDAR</sequence>
<dbReference type="AlphaFoldDB" id="A0A916U386"/>
<name>A0A916U386_9HYPH</name>
<reference evidence="1" key="1">
    <citation type="journal article" date="2014" name="Int. J. Syst. Evol. Microbiol.">
        <title>Complete genome sequence of Corynebacterium casei LMG S-19264T (=DSM 44701T), isolated from a smear-ripened cheese.</title>
        <authorList>
            <consortium name="US DOE Joint Genome Institute (JGI-PGF)"/>
            <person name="Walter F."/>
            <person name="Albersmeier A."/>
            <person name="Kalinowski J."/>
            <person name="Ruckert C."/>
        </authorList>
    </citation>
    <scope>NUCLEOTIDE SEQUENCE</scope>
    <source>
        <strain evidence="1">CGMCC 1.12919</strain>
    </source>
</reference>
<dbReference type="Proteomes" id="UP000637002">
    <property type="component" value="Unassembled WGS sequence"/>
</dbReference>
<evidence type="ECO:0000313" key="1">
    <source>
        <dbReference type="EMBL" id="GGC58407.1"/>
    </source>
</evidence>
<proteinExistence type="predicted"/>
<dbReference type="EMBL" id="BMGG01000003">
    <property type="protein sequence ID" value="GGC58407.1"/>
    <property type="molecule type" value="Genomic_DNA"/>
</dbReference>
<accession>A0A916U386</accession>
<keyword evidence="2" id="KW-1185">Reference proteome</keyword>
<gene>
    <name evidence="1" type="ORF">GCM10010994_16670</name>
</gene>
<reference evidence="1" key="2">
    <citation type="submission" date="2020-09" db="EMBL/GenBank/DDBJ databases">
        <authorList>
            <person name="Sun Q."/>
            <person name="Zhou Y."/>
        </authorList>
    </citation>
    <scope>NUCLEOTIDE SEQUENCE</scope>
    <source>
        <strain evidence="1">CGMCC 1.12919</strain>
    </source>
</reference>
<evidence type="ECO:0000313" key="2">
    <source>
        <dbReference type="Proteomes" id="UP000637002"/>
    </source>
</evidence>